<reference evidence="1 2" key="1">
    <citation type="submission" date="2023-02" db="EMBL/GenBank/DDBJ databases">
        <authorList>
            <person name="Maleckis M."/>
        </authorList>
    </citation>
    <scope>NUCLEOTIDE SEQUENCE [LARGE SCALE GENOMIC DNA]</scope>
    <source>
        <strain evidence="1 2">P8-A2</strain>
    </source>
</reference>
<dbReference type="Proteomes" id="UP001257627">
    <property type="component" value="Unassembled WGS sequence"/>
</dbReference>
<keyword evidence="2" id="KW-1185">Reference proteome</keyword>
<dbReference type="EMBL" id="JARAKF010000002">
    <property type="protein sequence ID" value="MDU9000773.1"/>
    <property type="molecule type" value="Genomic_DNA"/>
</dbReference>
<organism evidence="1 2">
    <name type="scientific">Streptomyces mirabilis</name>
    <dbReference type="NCBI Taxonomy" id="68239"/>
    <lineage>
        <taxon>Bacteria</taxon>
        <taxon>Bacillati</taxon>
        <taxon>Actinomycetota</taxon>
        <taxon>Actinomycetes</taxon>
        <taxon>Kitasatosporales</taxon>
        <taxon>Streptomycetaceae</taxon>
        <taxon>Streptomyces</taxon>
    </lineage>
</organism>
<dbReference type="RefSeq" id="WP_143606368.1">
    <property type="nucleotide sequence ID" value="NZ_CP107955.1"/>
</dbReference>
<comment type="caution">
    <text evidence="1">The sequence shown here is derived from an EMBL/GenBank/DDBJ whole genome shotgun (WGS) entry which is preliminary data.</text>
</comment>
<sequence>MSPMWDNEPEHAEGICVACGVHTNDGIVRWLPRTSGPDVRLIVHAEARDCTPRQPVGRLRLSRHSSGL</sequence>
<evidence type="ECO:0000313" key="2">
    <source>
        <dbReference type="Proteomes" id="UP001257627"/>
    </source>
</evidence>
<protein>
    <submittedName>
        <fullName evidence="1">Uncharacterized protein</fullName>
    </submittedName>
</protein>
<evidence type="ECO:0000313" key="1">
    <source>
        <dbReference type="EMBL" id="MDU9000773.1"/>
    </source>
</evidence>
<accession>A0ABU3V3K7</accession>
<name>A0ABU3V3K7_9ACTN</name>
<proteinExistence type="predicted"/>
<gene>
    <name evidence="1" type="ORF">PU648_52495</name>
</gene>